<sequence>MEVYNLLKARGAKIPRNRRKPMMVLNPRDISEYELNPSDLQFKKGDEVVKLYGQQQSE</sequence>
<dbReference type="STRING" id="4533.J3MKV2"/>
<evidence type="ECO:0000313" key="1">
    <source>
        <dbReference type="EnsemblPlants" id="OB07G20340.1"/>
    </source>
</evidence>
<dbReference type="EnsemblPlants" id="OB07G20340.1">
    <property type="protein sequence ID" value="OB07G20340.1"/>
    <property type="gene ID" value="OB07G20340"/>
</dbReference>
<reference evidence="1" key="1">
    <citation type="journal article" date="2013" name="Nat. Commun.">
        <title>Whole-genome sequencing of Oryza brachyantha reveals mechanisms underlying Oryza genome evolution.</title>
        <authorList>
            <person name="Chen J."/>
            <person name="Huang Q."/>
            <person name="Gao D."/>
            <person name="Wang J."/>
            <person name="Lang Y."/>
            <person name="Liu T."/>
            <person name="Li B."/>
            <person name="Bai Z."/>
            <person name="Luis Goicoechea J."/>
            <person name="Liang C."/>
            <person name="Chen C."/>
            <person name="Zhang W."/>
            <person name="Sun S."/>
            <person name="Liao Y."/>
            <person name="Zhang X."/>
            <person name="Yang L."/>
            <person name="Song C."/>
            <person name="Wang M."/>
            <person name="Shi J."/>
            <person name="Liu G."/>
            <person name="Liu J."/>
            <person name="Zhou H."/>
            <person name="Zhou W."/>
            <person name="Yu Q."/>
            <person name="An N."/>
            <person name="Chen Y."/>
            <person name="Cai Q."/>
            <person name="Wang B."/>
            <person name="Liu B."/>
            <person name="Min J."/>
            <person name="Huang Y."/>
            <person name="Wu H."/>
            <person name="Li Z."/>
            <person name="Zhang Y."/>
            <person name="Yin Y."/>
            <person name="Song W."/>
            <person name="Jiang J."/>
            <person name="Jackson S.A."/>
            <person name="Wing R.A."/>
            <person name="Wang J."/>
            <person name="Chen M."/>
        </authorList>
    </citation>
    <scope>NUCLEOTIDE SEQUENCE [LARGE SCALE GENOMIC DNA]</scope>
    <source>
        <strain evidence="1">cv. IRGC 101232</strain>
    </source>
</reference>
<protein>
    <submittedName>
        <fullName evidence="1">Uncharacterized protein</fullName>
    </submittedName>
</protein>
<organism evidence="1">
    <name type="scientific">Oryza brachyantha</name>
    <name type="common">malo sina</name>
    <dbReference type="NCBI Taxonomy" id="4533"/>
    <lineage>
        <taxon>Eukaryota</taxon>
        <taxon>Viridiplantae</taxon>
        <taxon>Streptophyta</taxon>
        <taxon>Embryophyta</taxon>
        <taxon>Tracheophyta</taxon>
        <taxon>Spermatophyta</taxon>
        <taxon>Magnoliopsida</taxon>
        <taxon>Liliopsida</taxon>
        <taxon>Poales</taxon>
        <taxon>Poaceae</taxon>
        <taxon>BOP clade</taxon>
        <taxon>Oryzoideae</taxon>
        <taxon>Oryzeae</taxon>
        <taxon>Oryzinae</taxon>
        <taxon>Oryza</taxon>
    </lineage>
</organism>
<accession>J3MKV2</accession>
<reference evidence="1" key="2">
    <citation type="submission" date="2013-04" db="UniProtKB">
        <authorList>
            <consortium name="EnsemblPlants"/>
        </authorList>
    </citation>
    <scope>IDENTIFICATION</scope>
</reference>
<keyword evidence="2" id="KW-1185">Reference proteome</keyword>
<dbReference type="Proteomes" id="UP000006038">
    <property type="component" value="Chromosome 7"/>
</dbReference>
<evidence type="ECO:0000313" key="2">
    <source>
        <dbReference type="Proteomes" id="UP000006038"/>
    </source>
</evidence>
<dbReference type="Gramene" id="OB07G20340.1">
    <property type="protein sequence ID" value="OB07G20340.1"/>
    <property type="gene ID" value="OB07G20340"/>
</dbReference>
<dbReference type="AlphaFoldDB" id="J3MKV2"/>
<name>J3MKV2_ORYBR</name>
<proteinExistence type="predicted"/>
<dbReference type="HOGENOM" id="CLU_2982286_0_0_1"/>
<dbReference type="eggNOG" id="KOG0192">
    <property type="taxonomic scope" value="Eukaryota"/>
</dbReference>